<evidence type="ECO:0000256" key="11">
    <source>
        <dbReference type="ARBA" id="ARBA00023014"/>
    </source>
</evidence>
<dbReference type="InterPro" id="IPR003265">
    <property type="entry name" value="HhH-GPD_domain"/>
</dbReference>
<evidence type="ECO:0000256" key="6">
    <source>
        <dbReference type="ARBA" id="ARBA00022485"/>
    </source>
</evidence>
<keyword evidence="11" id="KW-0411">Iron-sulfur</keyword>
<protein>
    <recommendedName>
        <fullName evidence="5">Adenine DNA glycosylase</fullName>
        <ecNumber evidence="4">3.2.2.31</ecNumber>
    </recommendedName>
</protein>
<dbReference type="GO" id="GO:0034039">
    <property type="term" value="F:8-oxo-7,8-dihydroguanine DNA N-glycosylase activity"/>
    <property type="evidence" value="ECO:0007669"/>
    <property type="project" value="TreeGrafter"/>
</dbReference>
<dbReference type="PROSITE" id="PS01155">
    <property type="entry name" value="ENDONUCLEASE_III_2"/>
    <property type="match status" value="1"/>
</dbReference>
<organism evidence="15 16">
    <name type="scientific">Gardnerella vaginalis</name>
    <dbReference type="NCBI Taxonomy" id="2702"/>
    <lineage>
        <taxon>Bacteria</taxon>
        <taxon>Bacillati</taxon>
        <taxon>Actinomycetota</taxon>
        <taxon>Actinomycetes</taxon>
        <taxon>Bifidobacteriales</taxon>
        <taxon>Bifidobacteriaceae</taxon>
        <taxon>Gardnerella</taxon>
    </lineage>
</organism>
<keyword evidence="6" id="KW-0004">4Fe-4S</keyword>
<dbReference type="CDD" id="cd00056">
    <property type="entry name" value="ENDO3c"/>
    <property type="match status" value="1"/>
</dbReference>
<evidence type="ECO:0000256" key="10">
    <source>
        <dbReference type="ARBA" id="ARBA00023004"/>
    </source>
</evidence>
<dbReference type="Pfam" id="PF10576">
    <property type="entry name" value="EndIII_4Fe-2S"/>
    <property type="match status" value="1"/>
</dbReference>
<dbReference type="InterPro" id="IPR004036">
    <property type="entry name" value="Endonuclease-III-like_CS2"/>
</dbReference>
<dbReference type="EMBL" id="LRTV01000001">
    <property type="protein sequence ID" value="RFD80397.1"/>
    <property type="molecule type" value="Genomic_DNA"/>
</dbReference>
<dbReference type="GO" id="GO:0006298">
    <property type="term" value="P:mismatch repair"/>
    <property type="evidence" value="ECO:0007669"/>
    <property type="project" value="TreeGrafter"/>
</dbReference>
<evidence type="ECO:0000256" key="3">
    <source>
        <dbReference type="ARBA" id="ARBA00008343"/>
    </source>
</evidence>
<keyword evidence="7" id="KW-0479">Metal-binding</keyword>
<dbReference type="RefSeq" id="WP_116711994.1">
    <property type="nucleotide sequence ID" value="NZ_LRTV01000001.1"/>
</dbReference>
<evidence type="ECO:0000313" key="15">
    <source>
        <dbReference type="EMBL" id="RFD80397.1"/>
    </source>
</evidence>
<evidence type="ECO:0000256" key="5">
    <source>
        <dbReference type="ARBA" id="ARBA00022023"/>
    </source>
</evidence>
<keyword evidence="8" id="KW-0227">DNA damage</keyword>
<evidence type="ECO:0000256" key="7">
    <source>
        <dbReference type="ARBA" id="ARBA00022723"/>
    </source>
</evidence>
<dbReference type="SUPFAM" id="SSF48150">
    <property type="entry name" value="DNA-glycosylase"/>
    <property type="match status" value="1"/>
</dbReference>
<keyword evidence="10" id="KW-0408">Iron</keyword>
<dbReference type="AlphaFoldDB" id="A0A3E1J281"/>
<dbReference type="GO" id="GO:0000701">
    <property type="term" value="F:purine-specific mismatch base pair DNA N-glycosylase activity"/>
    <property type="evidence" value="ECO:0007669"/>
    <property type="project" value="UniProtKB-EC"/>
</dbReference>
<dbReference type="SMART" id="SM00478">
    <property type="entry name" value="ENDO3c"/>
    <property type="match status" value="1"/>
</dbReference>
<dbReference type="OrthoDB" id="9802365at2"/>
<reference evidence="15 16" key="1">
    <citation type="submission" date="2016-02" db="EMBL/GenBank/DDBJ databases">
        <authorList>
            <person name="Alioto T."/>
            <person name="Alioto T."/>
        </authorList>
    </citation>
    <scope>NUCLEOTIDE SEQUENCE [LARGE SCALE GENOMIC DNA]</scope>
    <source>
        <strain evidence="15 16">NR010</strain>
    </source>
</reference>
<keyword evidence="9" id="KW-0378">Hydrolase</keyword>
<dbReference type="InterPro" id="IPR011257">
    <property type="entry name" value="DNA_glycosylase"/>
</dbReference>
<comment type="catalytic activity">
    <reaction evidence="1">
        <text>Hydrolyzes free adenine bases from 7,8-dihydro-8-oxoguanine:adenine mismatched double-stranded DNA, leaving an apurinic site.</text>
        <dbReference type="EC" id="3.2.2.31"/>
    </reaction>
</comment>
<dbReference type="Pfam" id="PF00633">
    <property type="entry name" value="HHH"/>
    <property type="match status" value="1"/>
</dbReference>
<feature type="domain" description="HhH-GPD" evidence="14">
    <location>
        <begin position="51"/>
        <end position="226"/>
    </location>
</feature>
<dbReference type="Proteomes" id="UP000259221">
    <property type="component" value="Unassembled WGS sequence"/>
</dbReference>
<evidence type="ECO:0000256" key="8">
    <source>
        <dbReference type="ARBA" id="ARBA00022763"/>
    </source>
</evidence>
<dbReference type="InterPro" id="IPR003651">
    <property type="entry name" value="Endonuclease3_FeS-loop_motif"/>
</dbReference>
<evidence type="ECO:0000256" key="12">
    <source>
        <dbReference type="ARBA" id="ARBA00023204"/>
    </source>
</evidence>
<evidence type="ECO:0000256" key="13">
    <source>
        <dbReference type="ARBA" id="ARBA00023295"/>
    </source>
</evidence>
<dbReference type="GO" id="GO:0035485">
    <property type="term" value="F:adenine/guanine mispair binding"/>
    <property type="evidence" value="ECO:0007669"/>
    <property type="project" value="TreeGrafter"/>
</dbReference>
<evidence type="ECO:0000256" key="9">
    <source>
        <dbReference type="ARBA" id="ARBA00022801"/>
    </source>
</evidence>
<dbReference type="GO" id="GO:0051539">
    <property type="term" value="F:4 iron, 4 sulfur cluster binding"/>
    <property type="evidence" value="ECO:0007669"/>
    <property type="project" value="UniProtKB-KW"/>
</dbReference>
<dbReference type="InterPro" id="IPR044298">
    <property type="entry name" value="MIG/MutY"/>
</dbReference>
<dbReference type="Gene3D" id="1.10.340.30">
    <property type="entry name" value="Hypothetical protein, domain 2"/>
    <property type="match status" value="1"/>
</dbReference>
<dbReference type="GO" id="GO:0006284">
    <property type="term" value="P:base-excision repair"/>
    <property type="evidence" value="ECO:0007669"/>
    <property type="project" value="InterPro"/>
</dbReference>
<dbReference type="Gene3D" id="1.10.1670.10">
    <property type="entry name" value="Helix-hairpin-Helix base-excision DNA repair enzymes (C-terminal)"/>
    <property type="match status" value="1"/>
</dbReference>
<proteinExistence type="inferred from homology"/>
<evidence type="ECO:0000256" key="4">
    <source>
        <dbReference type="ARBA" id="ARBA00012045"/>
    </source>
</evidence>
<comment type="caution">
    <text evidence="15">The sequence shown here is derived from an EMBL/GenBank/DDBJ whole genome shotgun (WGS) entry which is preliminary data.</text>
</comment>
<evidence type="ECO:0000313" key="16">
    <source>
        <dbReference type="Proteomes" id="UP000259221"/>
    </source>
</evidence>
<dbReference type="InterPro" id="IPR023170">
    <property type="entry name" value="HhH_base_excis_C"/>
</dbReference>
<dbReference type="GO" id="GO:0032357">
    <property type="term" value="F:oxidized purine DNA binding"/>
    <property type="evidence" value="ECO:0007669"/>
    <property type="project" value="TreeGrafter"/>
</dbReference>
<gene>
    <name evidence="15" type="ORF">AXE77_02660</name>
</gene>
<dbReference type="GO" id="GO:0046872">
    <property type="term" value="F:metal ion binding"/>
    <property type="evidence" value="ECO:0007669"/>
    <property type="project" value="UniProtKB-KW"/>
</dbReference>
<keyword evidence="12" id="KW-0234">DNA repair</keyword>
<dbReference type="EC" id="3.2.2.31" evidence="4"/>
<evidence type="ECO:0000256" key="2">
    <source>
        <dbReference type="ARBA" id="ARBA00001966"/>
    </source>
</evidence>
<dbReference type="SMART" id="SM00525">
    <property type="entry name" value="FES"/>
    <property type="match status" value="1"/>
</dbReference>
<dbReference type="PANTHER" id="PTHR42944:SF1">
    <property type="entry name" value="ADENINE DNA GLYCOSYLASE"/>
    <property type="match status" value="1"/>
</dbReference>
<dbReference type="InterPro" id="IPR000445">
    <property type="entry name" value="HhH_motif"/>
</dbReference>
<dbReference type="Pfam" id="PF00730">
    <property type="entry name" value="HhH-GPD"/>
    <property type="match status" value="1"/>
</dbReference>
<evidence type="ECO:0000259" key="14">
    <source>
        <dbReference type="SMART" id="SM00478"/>
    </source>
</evidence>
<keyword evidence="13" id="KW-0326">Glycosidase</keyword>
<sequence length="345" mass="38242">MPQDFYRLQELSELARLTRSSVALFWQTRARDLPWRFGRTTPWGVLVCEVMSQQTQMSRVVPYWTAWMQTWPDAQSLSCATAAEVITAWGRLGYPRRALRLQECARVVANEYHNSLPRTYEELIALPGVGDYTASAVLSFAYGEQVAVIDTNIRRVLTRTFAGVESHGGSTTRADRELAAAVLPKSDFDAASNDSSPAAPTCAPTQSSPTCTSSVWNQSIMEIGATLCTAQSPQCDTCPLQRWCRFKAAGFPGLGARRTRPQQRFVGTNRQVRGIILQALRKAHSSQISSQISQQHTQQHTQQHSLQRNEINALWSNQAQLGECIASLDNDGLIVVLEDGTVTLP</sequence>
<name>A0A3E1J281_GARVA</name>
<dbReference type="PANTHER" id="PTHR42944">
    <property type="entry name" value="ADENINE DNA GLYCOSYLASE"/>
    <property type="match status" value="1"/>
</dbReference>
<accession>A0A3E1J281</accession>
<comment type="similarity">
    <text evidence="3">Belongs to the Nth/MutY family.</text>
</comment>
<comment type="cofactor">
    <cofactor evidence="2">
        <name>[4Fe-4S] cluster</name>
        <dbReference type="ChEBI" id="CHEBI:49883"/>
    </cofactor>
</comment>
<evidence type="ECO:0000256" key="1">
    <source>
        <dbReference type="ARBA" id="ARBA00000843"/>
    </source>
</evidence>